<comment type="similarity">
    <text evidence="1 6">Belongs to the polypeptide deformylase family.</text>
</comment>
<keyword evidence="9" id="KW-1185">Reference proteome</keyword>
<feature type="region of interest" description="Disordered" evidence="7">
    <location>
        <begin position="181"/>
        <end position="215"/>
    </location>
</feature>
<sequence length="215" mass="23696">MIHPIVIDGDPVLRQRAAEVTEFDDALVQLVADMYDTMRVSNGVGLAAPQIGVGQRIFVFDAPDEDEQRRGVVVNPSLMIVQRPPRFALKGEGKRPPKSLTDVEGCLSFPGPDFEAKRHYAVRVTGWDEHGEPVVIDGEGWFARVLQHEYDHLDGLLYVDRLKGRDKAEARAISQENGWGVPGLSWMPGVDPDPFGHDVPDGDGDVQETDSASDE</sequence>
<feature type="binding site" evidence="6">
    <location>
        <position position="152"/>
    </location>
    <ligand>
        <name>Fe cation</name>
        <dbReference type="ChEBI" id="CHEBI:24875"/>
    </ligand>
</feature>
<evidence type="ECO:0000256" key="7">
    <source>
        <dbReference type="SAM" id="MobiDB-lite"/>
    </source>
</evidence>
<evidence type="ECO:0000256" key="6">
    <source>
        <dbReference type="HAMAP-Rule" id="MF_00163"/>
    </source>
</evidence>
<name>C7R2E5_JONDD</name>
<feature type="compositionally biased region" description="Acidic residues" evidence="7">
    <location>
        <begin position="201"/>
        <end position="215"/>
    </location>
</feature>
<evidence type="ECO:0000256" key="5">
    <source>
        <dbReference type="ARBA" id="ARBA00023004"/>
    </source>
</evidence>
<evidence type="ECO:0000256" key="3">
    <source>
        <dbReference type="ARBA" id="ARBA00022801"/>
    </source>
</evidence>
<dbReference type="GO" id="GO:0046872">
    <property type="term" value="F:metal ion binding"/>
    <property type="evidence" value="ECO:0007669"/>
    <property type="project" value="UniProtKB-KW"/>
</dbReference>
<evidence type="ECO:0000256" key="2">
    <source>
        <dbReference type="ARBA" id="ARBA00022723"/>
    </source>
</evidence>
<dbReference type="SUPFAM" id="SSF56420">
    <property type="entry name" value="Peptide deformylase"/>
    <property type="match status" value="1"/>
</dbReference>
<protein>
    <recommendedName>
        <fullName evidence="6">Peptide deformylase</fullName>
        <shortName evidence="6">PDF</shortName>
        <ecNumber evidence="6">3.5.1.88</ecNumber>
    </recommendedName>
    <alternativeName>
        <fullName evidence="6">Polypeptide deformylase</fullName>
    </alternativeName>
</protein>
<dbReference type="InterPro" id="IPR036821">
    <property type="entry name" value="Peptide_deformylase_sf"/>
</dbReference>
<feature type="binding site" evidence="6">
    <location>
        <position position="106"/>
    </location>
    <ligand>
        <name>Fe cation</name>
        <dbReference type="ChEBI" id="CHEBI:24875"/>
    </ligand>
</feature>
<dbReference type="PRINTS" id="PR01576">
    <property type="entry name" value="PDEFORMYLASE"/>
</dbReference>
<dbReference type="GO" id="GO:0042586">
    <property type="term" value="F:peptide deformylase activity"/>
    <property type="evidence" value="ECO:0007669"/>
    <property type="project" value="UniProtKB-UniRule"/>
</dbReference>
<proteinExistence type="inferred from homology"/>
<reference evidence="8 9" key="1">
    <citation type="journal article" date="2009" name="Stand. Genomic Sci.">
        <title>Complete genome sequence of Jonesia denitrificans type strain (Prevot 55134).</title>
        <authorList>
            <person name="Pukall R."/>
            <person name="Gehrich-Schroter G."/>
            <person name="Lapidus A."/>
            <person name="Nolan M."/>
            <person name="Glavina Del Rio T."/>
            <person name="Lucas S."/>
            <person name="Chen F."/>
            <person name="Tice H."/>
            <person name="Pitluck S."/>
            <person name="Cheng J.F."/>
            <person name="Copeland A."/>
            <person name="Saunders E."/>
            <person name="Brettin T."/>
            <person name="Detter J.C."/>
            <person name="Bruce D."/>
            <person name="Goodwin L."/>
            <person name="Pati A."/>
            <person name="Ivanova N."/>
            <person name="Mavromatis K."/>
            <person name="Ovchinnikova G."/>
            <person name="Chen A."/>
            <person name="Palaniappan K."/>
            <person name="Land M."/>
            <person name="Hauser L."/>
            <person name="Chang Y.J."/>
            <person name="Jeffries C.D."/>
            <person name="Chain P."/>
            <person name="Goker M."/>
            <person name="Bristow J."/>
            <person name="Eisen J.A."/>
            <person name="Markowitz V."/>
            <person name="Hugenholtz P."/>
            <person name="Kyrpides N.C."/>
            <person name="Klenk H.P."/>
            <person name="Han C."/>
        </authorList>
    </citation>
    <scope>NUCLEOTIDE SEQUENCE [LARGE SCALE GENOMIC DNA]</scope>
    <source>
        <strain evidence="9">ATCC 14870 / DSM 20603 / BCRC 15368 / CIP 55.134 / JCM 11481 / NBRC 15587 / NCTC 10816 / Prevot 55134</strain>
    </source>
</reference>
<organism evidence="8 9">
    <name type="scientific">Jonesia denitrificans (strain ATCC 14870 / DSM 20603 / BCRC 15368 / CIP 55.134 / JCM 11481 / NBRC 15587 / NCTC 10816 / Prevot 55134)</name>
    <name type="common">Listeria denitrificans</name>
    <dbReference type="NCBI Taxonomy" id="471856"/>
    <lineage>
        <taxon>Bacteria</taxon>
        <taxon>Bacillati</taxon>
        <taxon>Actinomycetota</taxon>
        <taxon>Actinomycetes</taxon>
        <taxon>Micrococcales</taxon>
        <taxon>Jonesiaceae</taxon>
        <taxon>Jonesia</taxon>
    </lineage>
</organism>
<dbReference type="PANTHER" id="PTHR10458:SF2">
    <property type="entry name" value="PEPTIDE DEFORMYLASE, MITOCHONDRIAL"/>
    <property type="match status" value="1"/>
</dbReference>
<dbReference type="InterPro" id="IPR023635">
    <property type="entry name" value="Peptide_deformylase"/>
</dbReference>
<dbReference type="AlphaFoldDB" id="C7R2E5"/>
<dbReference type="HAMAP" id="MF_00163">
    <property type="entry name" value="Pep_deformylase"/>
    <property type="match status" value="1"/>
</dbReference>
<dbReference type="RefSeq" id="WP_015771144.1">
    <property type="nucleotide sequence ID" value="NC_013174.1"/>
</dbReference>
<dbReference type="Proteomes" id="UP000000628">
    <property type="component" value="Chromosome"/>
</dbReference>
<dbReference type="Gene3D" id="3.90.45.10">
    <property type="entry name" value="Peptide deformylase"/>
    <property type="match status" value="1"/>
</dbReference>
<comment type="cofactor">
    <cofactor evidence="6">
        <name>Fe(2+)</name>
        <dbReference type="ChEBI" id="CHEBI:29033"/>
    </cofactor>
    <text evidence="6">Binds 1 Fe(2+) ion.</text>
</comment>
<evidence type="ECO:0000313" key="8">
    <source>
        <dbReference type="EMBL" id="ACV08516.1"/>
    </source>
</evidence>
<dbReference type="KEGG" id="jde:Jden_0854"/>
<keyword evidence="2 6" id="KW-0479">Metal-binding</keyword>
<dbReference type="PANTHER" id="PTHR10458">
    <property type="entry name" value="PEPTIDE DEFORMYLASE"/>
    <property type="match status" value="1"/>
</dbReference>
<keyword evidence="4 6" id="KW-0648">Protein biosynthesis</keyword>
<keyword evidence="5 6" id="KW-0408">Iron</keyword>
<dbReference type="STRING" id="471856.Jden_0854"/>
<evidence type="ECO:0000256" key="4">
    <source>
        <dbReference type="ARBA" id="ARBA00022917"/>
    </source>
</evidence>
<dbReference type="CDD" id="cd00487">
    <property type="entry name" value="Pep_deformylase"/>
    <property type="match status" value="1"/>
</dbReference>
<comment type="catalytic activity">
    <reaction evidence="6">
        <text>N-terminal N-formyl-L-methionyl-[peptide] + H2O = N-terminal L-methionyl-[peptide] + formate</text>
        <dbReference type="Rhea" id="RHEA:24420"/>
        <dbReference type="Rhea" id="RHEA-COMP:10639"/>
        <dbReference type="Rhea" id="RHEA-COMP:10640"/>
        <dbReference type="ChEBI" id="CHEBI:15377"/>
        <dbReference type="ChEBI" id="CHEBI:15740"/>
        <dbReference type="ChEBI" id="CHEBI:49298"/>
        <dbReference type="ChEBI" id="CHEBI:64731"/>
        <dbReference type="EC" id="3.5.1.88"/>
    </reaction>
</comment>
<evidence type="ECO:0000313" key="9">
    <source>
        <dbReference type="Proteomes" id="UP000000628"/>
    </source>
</evidence>
<dbReference type="EMBL" id="CP001706">
    <property type="protein sequence ID" value="ACV08516.1"/>
    <property type="molecule type" value="Genomic_DNA"/>
</dbReference>
<dbReference type="OrthoDB" id="9804313at2"/>
<comment type="function">
    <text evidence="6">Removes the formyl group from the N-terminal Met of newly synthesized proteins. Requires at least a dipeptide for an efficient rate of reaction. N-terminal L-methionine is a prerequisite for activity but the enzyme has broad specificity at other positions.</text>
</comment>
<keyword evidence="3 6" id="KW-0378">Hydrolase</keyword>
<dbReference type="HOGENOM" id="CLU_061901_1_2_11"/>
<dbReference type="EC" id="3.5.1.88" evidence="6"/>
<feature type="binding site" evidence="6">
    <location>
        <position position="148"/>
    </location>
    <ligand>
        <name>Fe cation</name>
        <dbReference type="ChEBI" id="CHEBI:24875"/>
    </ligand>
</feature>
<accession>C7R2E5</accession>
<dbReference type="GO" id="GO:0006412">
    <property type="term" value="P:translation"/>
    <property type="evidence" value="ECO:0007669"/>
    <property type="project" value="UniProtKB-UniRule"/>
</dbReference>
<dbReference type="NCBIfam" id="TIGR00079">
    <property type="entry name" value="pept_deformyl"/>
    <property type="match status" value="1"/>
</dbReference>
<evidence type="ECO:0000256" key="1">
    <source>
        <dbReference type="ARBA" id="ARBA00010759"/>
    </source>
</evidence>
<dbReference type="NCBIfam" id="NF001159">
    <property type="entry name" value="PRK00150.1-3"/>
    <property type="match status" value="1"/>
</dbReference>
<gene>
    <name evidence="6" type="primary">def</name>
    <name evidence="8" type="ordered locus">Jden_0854</name>
</gene>
<feature type="active site" evidence="6">
    <location>
        <position position="149"/>
    </location>
</feature>
<dbReference type="Pfam" id="PF01327">
    <property type="entry name" value="Pep_deformylase"/>
    <property type="match status" value="1"/>
</dbReference>
<dbReference type="eggNOG" id="COG0242">
    <property type="taxonomic scope" value="Bacteria"/>
</dbReference>